<evidence type="ECO:0000256" key="1">
    <source>
        <dbReference type="SAM" id="MobiDB-lite"/>
    </source>
</evidence>
<keyword evidence="3" id="KW-1185">Reference proteome</keyword>
<dbReference type="RefSeq" id="XP_003171379.1">
    <property type="nucleotide sequence ID" value="XM_003171331.1"/>
</dbReference>
<protein>
    <submittedName>
        <fullName evidence="2">Uncharacterized protein</fullName>
    </submittedName>
</protein>
<reference evidence="3" key="1">
    <citation type="journal article" date="2012" name="MBio">
        <title>Comparative genome analysis of Trichophyton rubrum and related dermatophytes reveals candidate genes involved in infection.</title>
        <authorList>
            <person name="Martinez D.A."/>
            <person name="Oliver B.G."/>
            <person name="Graeser Y."/>
            <person name="Goldberg J.M."/>
            <person name="Li W."/>
            <person name="Martinez-Rossi N.M."/>
            <person name="Monod M."/>
            <person name="Shelest E."/>
            <person name="Barton R.C."/>
            <person name="Birch E."/>
            <person name="Brakhage A.A."/>
            <person name="Chen Z."/>
            <person name="Gurr S.J."/>
            <person name="Heiman D."/>
            <person name="Heitman J."/>
            <person name="Kosti I."/>
            <person name="Rossi A."/>
            <person name="Saif S."/>
            <person name="Samalova M."/>
            <person name="Saunders C.W."/>
            <person name="Shea T."/>
            <person name="Summerbell R.C."/>
            <person name="Xu J."/>
            <person name="Young S."/>
            <person name="Zeng Q."/>
            <person name="Birren B.W."/>
            <person name="Cuomo C.A."/>
            <person name="White T.C."/>
        </authorList>
    </citation>
    <scope>NUCLEOTIDE SEQUENCE [LARGE SCALE GENOMIC DNA]</scope>
    <source>
        <strain evidence="3">ATCC MYA-4604 / CBS 118893</strain>
    </source>
</reference>
<proteinExistence type="predicted"/>
<dbReference type="InParanoid" id="E4UZY8"/>
<dbReference type="AlphaFoldDB" id="E4UZY8"/>
<dbReference type="EMBL" id="DS989826">
    <property type="protein sequence ID" value="EFR02925.1"/>
    <property type="molecule type" value="Genomic_DNA"/>
</dbReference>
<dbReference type="GeneID" id="10026630"/>
<gene>
    <name evidence="2" type="ORF">MGYG_09103</name>
</gene>
<evidence type="ECO:0000313" key="2">
    <source>
        <dbReference type="EMBL" id="EFR02925.1"/>
    </source>
</evidence>
<accession>E4UZY8</accession>
<dbReference type="Proteomes" id="UP000002669">
    <property type="component" value="Unassembled WGS sequence"/>
</dbReference>
<evidence type="ECO:0000313" key="3">
    <source>
        <dbReference type="Proteomes" id="UP000002669"/>
    </source>
</evidence>
<organism evidence="3">
    <name type="scientific">Arthroderma gypseum (strain ATCC MYA-4604 / CBS 118893)</name>
    <name type="common">Microsporum gypseum</name>
    <dbReference type="NCBI Taxonomy" id="535722"/>
    <lineage>
        <taxon>Eukaryota</taxon>
        <taxon>Fungi</taxon>
        <taxon>Dikarya</taxon>
        <taxon>Ascomycota</taxon>
        <taxon>Pezizomycotina</taxon>
        <taxon>Eurotiomycetes</taxon>
        <taxon>Eurotiomycetidae</taxon>
        <taxon>Onygenales</taxon>
        <taxon>Arthrodermataceae</taxon>
        <taxon>Nannizzia</taxon>
    </lineage>
</organism>
<name>E4UZY8_ARTGP</name>
<feature type="compositionally biased region" description="Basic residues" evidence="1">
    <location>
        <begin position="49"/>
        <end position="63"/>
    </location>
</feature>
<dbReference type="HOGENOM" id="CLU_1767618_0_0_1"/>
<dbReference type="VEuPathDB" id="FungiDB:MGYG_09103"/>
<feature type="compositionally biased region" description="Basic and acidic residues" evidence="1">
    <location>
        <begin position="39"/>
        <end position="48"/>
    </location>
</feature>
<feature type="region of interest" description="Disordered" evidence="1">
    <location>
        <begin position="25"/>
        <end position="65"/>
    </location>
</feature>
<sequence length="147" mass="16113">MAMVLLSTPPVFAAVSACGRESDVGTIPAEANGNPTQHNGERESTRDRARARKEGRKGRKKQTKKEMNRALLCGCRSSELWLFYRLGSFFGRPDPKRKAFPATTVGLNIDLSETKILAGVLVIEITIIIIPTVIMEDDGLTVGLKEI</sequence>